<dbReference type="EMBL" id="JAACJK010000175">
    <property type="protein sequence ID" value="KAF5319009.1"/>
    <property type="molecule type" value="Genomic_DNA"/>
</dbReference>
<feature type="coiled-coil region" evidence="9">
    <location>
        <begin position="221"/>
        <end position="339"/>
    </location>
</feature>
<dbReference type="CDD" id="cd06503">
    <property type="entry name" value="ATP-synt_Fo_b"/>
    <property type="match status" value="1"/>
</dbReference>
<gene>
    <name evidence="13" type="ORF">D9611_012705</name>
</gene>
<dbReference type="FunFam" id="2.60.120.200:FF:000259">
    <property type="entry name" value="Chromosome 9, whole genome shotgun sequence"/>
    <property type="match status" value="1"/>
</dbReference>
<dbReference type="SUPFAM" id="SSF49899">
    <property type="entry name" value="Concanavalin A-like lectins/glucanases"/>
    <property type="match status" value="1"/>
</dbReference>
<keyword evidence="4" id="KW-0735">Signal-anchor</keyword>
<keyword evidence="14" id="KW-1185">Reference proteome</keyword>
<dbReference type="InterPro" id="IPR013320">
    <property type="entry name" value="ConA-like_dom_sf"/>
</dbReference>
<feature type="transmembrane region" description="Helical" evidence="11">
    <location>
        <begin position="1206"/>
        <end position="1228"/>
    </location>
</feature>
<proteinExistence type="inferred from homology"/>
<keyword evidence="9" id="KW-0175">Coiled coil</keyword>
<dbReference type="GO" id="GO:0031505">
    <property type="term" value="P:fungal-type cell wall organization"/>
    <property type="evidence" value="ECO:0007669"/>
    <property type="project" value="TreeGrafter"/>
</dbReference>
<comment type="similarity">
    <text evidence="2">Belongs to the SKN1/KRE6 family.</text>
</comment>
<evidence type="ECO:0000313" key="13">
    <source>
        <dbReference type="EMBL" id="KAF5319009.1"/>
    </source>
</evidence>
<dbReference type="GO" id="GO:0005789">
    <property type="term" value="C:endoplasmic reticulum membrane"/>
    <property type="evidence" value="ECO:0007669"/>
    <property type="project" value="TreeGrafter"/>
</dbReference>
<evidence type="ECO:0000256" key="2">
    <source>
        <dbReference type="ARBA" id="ARBA00010962"/>
    </source>
</evidence>
<evidence type="ECO:0000256" key="3">
    <source>
        <dbReference type="ARBA" id="ARBA00022692"/>
    </source>
</evidence>
<accession>A0A8H5B911</accession>
<dbReference type="GO" id="GO:0006078">
    <property type="term" value="P:(1-&gt;6)-beta-D-glucan biosynthetic process"/>
    <property type="evidence" value="ECO:0007669"/>
    <property type="project" value="TreeGrafter"/>
</dbReference>
<dbReference type="PANTHER" id="PTHR31361:SF1">
    <property type="entry name" value="BETA-GLUCAN SYNTHESIS-ASSOCIATED PROTEIN KRE6-RELATED"/>
    <property type="match status" value="1"/>
</dbReference>
<feature type="coiled-coil region" evidence="9">
    <location>
        <begin position="964"/>
        <end position="991"/>
    </location>
</feature>
<evidence type="ECO:0000256" key="8">
    <source>
        <dbReference type="ARBA" id="ARBA00023316"/>
    </source>
</evidence>
<dbReference type="GO" id="GO:0015926">
    <property type="term" value="F:glucosidase activity"/>
    <property type="evidence" value="ECO:0007669"/>
    <property type="project" value="TreeGrafter"/>
</dbReference>
<dbReference type="Proteomes" id="UP000541558">
    <property type="component" value="Unassembled WGS sequence"/>
</dbReference>
<evidence type="ECO:0000256" key="9">
    <source>
        <dbReference type="SAM" id="Coils"/>
    </source>
</evidence>
<comment type="caution">
    <text evidence="13">The sequence shown here is derived from an EMBL/GenBank/DDBJ whole genome shotgun (WGS) entry which is preliminary data.</text>
</comment>
<evidence type="ECO:0000256" key="10">
    <source>
        <dbReference type="SAM" id="MobiDB-lite"/>
    </source>
</evidence>
<feature type="coiled-coil region" evidence="9">
    <location>
        <begin position="676"/>
        <end position="746"/>
    </location>
</feature>
<feature type="domain" description="GH16" evidence="12">
    <location>
        <begin position="1299"/>
        <end position="1703"/>
    </location>
</feature>
<evidence type="ECO:0000259" key="12">
    <source>
        <dbReference type="PROSITE" id="PS51762"/>
    </source>
</evidence>
<dbReference type="PROSITE" id="PS51762">
    <property type="entry name" value="GH16_2"/>
    <property type="match status" value="1"/>
</dbReference>
<feature type="region of interest" description="Disordered" evidence="10">
    <location>
        <begin position="1047"/>
        <end position="1146"/>
    </location>
</feature>
<protein>
    <recommendedName>
        <fullName evidence="12">GH16 domain-containing protein</fullName>
    </recommendedName>
</protein>
<dbReference type="GO" id="GO:0005886">
    <property type="term" value="C:plasma membrane"/>
    <property type="evidence" value="ECO:0007669"/>
    <property type="project" value="TreeGrafter"/>
</dbReference>
<dbReference type="Pfam" id="PF03935">
    <property type="entry name" value="SKN1_KRE6_Sbg1"/>
    <property type="match status" value="2"/>
</dbReference>
<evidence type="ECO:0000256" key="7">
    <source>
        <dbReference type="ARBA" id="ARBA00023180"/>
    </source>
</evidence>
<keyword evidence="5 11" id="KW-1133">Transmembrane helix</keyword>
<dbReference type="InterPro" id="IPR005629">
    <property type="entry name" value="Skn1/Kre6/Sbg1"/>
</dbReference>
<sequence>MDGSAYNLFDLRRTIQSARGQQASSSLTASTTSSVLSVVPRPNQQQLAPGLLALGPTNANVNVDFMGKGGGGGGGVTPLRKRAGEGGEKRRPLYDMLYASQQENGVPAKQGLARANQKGRYSYPLLGSGAGGGVGGSGRGSGSMVVKADDDDGRAPKGQHGRGGARDLQGAQAFLTPVRGAENLSSPFAIGPSADASMSAARDVQDEPEEEQWKYHLLASNTKYMRETKTLKEQNESLQRALERAMVQRDGAQAQVEEGRSALGEAQAEAEELRRGLEERSKQLAEVQREAEKAECARREEQSRAEILNGQVVEKEKENARVREEVQRFKERFQIARESVDKRWASFIELEERHQALLAEVAGLRSMAKDLSSTASEAMDTTKKVSEDGGWVSIMRESKGVIADLNRQLESSKEVTTILRDKLHHLASVVAESKARVEELEKEKRTSFAKLHQDYEELKTQYERSASLEVKVEQLTDRLVAREMESFDYLATAVGVEERLEAAKTEVERLSGLVSQLDGELVDLRKAKEEYLTKMLAAQEVTNAKDNEIIALRTQIKAANESKAEVRALWLEAKKTIGEKDEELLKRDVNPELEDRVKELTSQLETVQADLRSLEGKYARSLLDLNAAVNESEKMRARYEEVVAASATQARLFEDQKEMQREAFEKMTEEKAAYYKERSSIEISQLKKDAEAELENQQGELKRVREALIEKVKALEGTVSKITEANRALQEEKTRLQERSESETKLLVQSLNTEKATHAEWSAWSAKIDKMIEEKGFLQAALVVSYAVFFPCVTEDLKQDDCRADLALAREEREQFRSAISEECSSALVERFASELKISRKESEAQELRAVAAERTITTLERELSSEKALVSTLMTEHENARAALALEEKRRENLAPIDGLDDLRSQIETLSLENLQLRERALTILKRYHAGSLTDAEKELVRYVILTAESGNADVLVQKDQEIKSRDTKLGQLQQRVNDLEKKLAHELRKGAGGANTTTIVNLKSLMSSSPRDQVMGDLSVVRNNQNVPFKTPPNQRMLAPSATIPKPVENVAGPSTHVAAKEPPQTKFARLAQMSEDDDDVPLSSLTSVSRRSEDKPESKPKRMRLMSSSPPARPVPAPTQTTNSKRRTKNGTSTKRGTRAGATVGADKKFSLGLSPASWGAPLHIDTPEPDDFLHNPDPRRDRNIDSGGHIFTLRGLGNLGCLLFLALGILTLFAGAFFPSFVAITRLKFPLQSLPLTPTPILGAWLYLGFPLITHFTKTSYTTQGGFNLGGINATGQIASIPGNYGLIDKDTPKDAYTRTSYHKQEEFILVFSDEFEQEGRTFWPGDDPYWEAVDLHYWGTNDKEWYDPHQVTTKGGALQIRMDKVDDTSINHDMPYRSGMHFDVAPKLVHASSLPLSTSIIILTSTIVVRNKFCFTGGLIEVSVRLPGSSEVNGLWPGVWTLGNLGRAGYGASVEGLWPYSYDSCDVGTLPNQTYPGTRTPIAALENGDKQNGDALSYLSGQRLSACTCPGESHPGPMRTDGTYVGRSSPEIDILEATVEDGVGKVSQSAQWAPFNAGYQTPNTTGFMDIEDPDITVINTYRGGAFQQTTSGLAKTNQSCYELSGGCFAIYGFEYKPGFDEGYVTWWNNNVRSWTVYGKTMAADKLTEISERPVPLEPLTIVINLALSENFGAVAYDRLIFPTTMSVDYVRVYQPKDAVNTGCDPTDFPTAAYIETYKEAYTNNNLTTWAQYGEAWPKNRLMQPGQVCPK</sequence>
<dbReference type="PANTHER" id="PTHR31361">
    <property type="entry name" value="BETA-GLUCAN SYNTHESIS-ASSOCIATED PROTEIN KRE6-RELATED"/>
    <property type="match status" value="1"/>
</dbReference>
<feature type="transmembrane region" description="Helical" evidence="11">
    <location>
        <begin position="1240"/>
        <end position="1258"/>
    </location>
</feature>
<dbReference type="Gene3D" id="2.60.120.200">
    <property type="match status" value="2"/>
</dbReference>
<keyword evidence="8" id="KW-0961">Cell wall biogenesis/degradation</keyword>
<evidence type="ECO:0000256" key="11">
    <source>
        <dbReference type="SAM" id="Phobius"/>
    </source>
</evidence>
<reference evidence="13 14" key="1">
    <citation type="journal article" date="2020" name="ISME J.">
        <title>Uncovering the hidden diversity of litter-decomposition mechanisms in mushroom-forming fungi.</title>
        <authorList>
            <person name="Floudas D."/>
            <person name="Bentzer J."/>
            <person name="Ahren D."/>
            <person name="Johansson T."/>
            <person name="Persson P."/>
            <person name="Tunlid A."/>
        </authorList>
    </citation>
    <scope>NUCLEOTIDE SEQUENCE [LARGE SCALE GENOMIC DNA]</scope>
    <source>
        <strain evidence="13 14">CBS 175.51</strain>
    </source>
</reference>
<comment type="subcellular location">
    <subcellularLocation>
        <location evidence="1">Membrane</location>
        <topology evidence="1">Single-pass type II membrane protein</topology>
    </subcellularLocation>
</comment>
<feature type="coiled-coil region" evidence="9">
    <location>
        <begin position="493"/>
        <end position="534"/>
    </location>
</feature>
<organism evidence="13 14">
    <name type="scientific">Ephemerocybe angulata</name>
    <dbReference type="NCBI Taxonomy" id="980116"/>
    <lineage>
        <taxon>Eukaryota</taxon>
        <taxon>Fungi</taxon>
        <taxon>Dikarya</taxon>
        <taxon>Basidiomycota</taxon>
        <taxon>Agaricomycotina</taxon>
        <taxon>Agaricomycetes</taxon>
        <taxon>Agaricomycetidae</taxon>
        <taxon>Agaricales</taxon>
        <taxon>Agaricineae</taxon>
        <taxon>Psathyrellaceae</taxon>
        <taxon>Ephemerocybe</taxon>
    </lineage>
</organism>
<evidence type="ECO:0000256" key="6">
    <source>
        <dbReference type="ARBA" id="ARBA00023136"/>
    </source>
</evidence>
<dbReference type="InterPro" id="IPR000757">
    <property type="entry name" value="Beta-glucanase-like"/>
</dbReference>
<feature type="compositionally biased region" description="Basic and acidic residues" evidence="10">
    <location>
        <begin position="1093"/>
        <end position="1103"/>
    </location>
</feature>
<evidence type="ECO:0000313" key="14">
    <source>
        <dbReference type="Proteomes" id="UP000541558"/>
    </source>
</evidence>
<feature type="coiled-coil region" evidence="9">
    <location>
        <begin position="423"/>
        <end position="450"/>
    </location>
</feature>
<keyword evidence="6 11" id="KW-0472">Membrane</keyword>
<evidence type="ECO:0000256" key="4">
    <source>
        <dbReference type="ARBA" id="ARBA00022968"/>
    </source>
</evidence>
<evidence type="ECO:0000256" key="5">
    <source>
        <dbReference type="ARBA" id="ARBA00022989"/>
    </source>
</evidence>
<name>A0A8H5B911_9AGAR</name>
<feature type="coiled-coil region" evidence="9">
    <location>
        <begin position="590"/>
        <end position="617"/>
    </location>
</feature>
<keyword evidence="3 11" id="KW-0812">Transmembrane</keyword>
<evidence type="ECO:0000256" key="1">
    <source>
        <dbReference type="ARBA" id="ARBA00004606"/>
    </source>
</evidence>
<dbReference type="CDD" id="cd02180">
    <property type="entry name" value="GH16_fungal_KRE6_glucanase"/>
    <property type="match status" value="1"/>
</dbReference>
<dbReference type="OrthoDB" id="3246510at2759"/>
<keyword evidence="7" id="KW-0325">Glycoprotein</keyword>
<feature type="coiled-coil region" evidence="9">
    <location>
        <begin position="843"/>
        <end position="870"/>
    </location>
</feature>